<reference evidence="6 7" key="1">
    <citation type="journal article" date="2018" name="Nat. Biotechnol.">
        <title>A standardized bacterial taxonomy based on genome phylogeny substantially revises the tree of life.</title>
        <authorList>
            <person name="Parks D.H."/>
            <person name="Chuvochina M."/>
            <person name="Waite D.W."/>
            <person name="Rinke C."/>
            <person name="Skarshewski A."/>
            <person name="Chaumeil P.A."/>
            <person name="Hugenholtz P."/>
        </authorList>
    </citation>
    <scope>NUCLEOTIDE SEQUENCE [LARGE SCALE GENOMIC DNA]</scope>
    <source>
        <strain evidence="6">UBA9158</strain>
    </source>
</reference>
<dbReference type="InterPro" id="IPR003713">
    <property type="entry name" value="FliS"/>
</dbReference>
<keyword evidence="6" id="KW-0969">Cilium</keyword>
<dbReference type="Pfam" id="PF02561">
    <property type="entry name" value="FliS"/>
    <property type="match status" value="1"/>
</dbReference>
<dbReference type="NCBIfam" id="TIGR00208">
    <property type="entry name" value="fliS"/>
    <property type="match status" value="1"/>
</dbReference>
<dbReference type="PANTHER" id="PTHR34773:SF1">
    <property type="entry name" value="FLAGELLAR SECRETION CHAPERONE FLIS"/>
    <property type="match status" value="1"/>
</dbReference>
<evidence type="ECO:0000256" key="5">
    <source>
        <dbReference type="ARBA" id="ARBA00023186"/>
    </source>
</evidence>
<organism evidence="6 7">
    <name type="scientific">Haliea salexigens</name>
    <dbReference type="NCBI Taxonomy" id="287487"/>
    <lineage>
        <taxon>Bacteria</taxon>
        <taxon>Pseudomonadati</taxon>
        <taxon>Pseudomonadota</taxon>
        <taxon>Gammaproteobacteria</taxon>
        <taxon>Cellvibrionales</taxon>
        <taxon>Halieaceae</taxon>
        <taxon>Haliea</taxon>
    </lineage>
</organism>
<comment type="similarity">
    <text evidence="2">Belongs to the FliS family.</text>
</comment>
<gene>
    <name evidence="6" type="primary">fliS</name>
    <name evidence="6" type="ORF">DCP75_09765</name>
</gene>
<accession>A0A3C1KNR0</accession>
<dbReference type="PANTHER" id="PTHR34773">
    <property type="entry name" value="FLAGELLAR SECRETION CHAPERONE FLIS"/>
    <property type="match status" value="1"/>
</dbReference>
<dbReference type="AlphaFoldDB" id="A0A3C1KNR0"/>
<evidence type="ECO:0000256" key="2">
    <source>
        <dbReference type="ARBA" id="ARBA00008787"/>
    </source>
</evidence>
<proteinExistence type="inferred from homology"/>
<evidence type="ECO:0000313" key="6">
    <source>
        <dbReference type="EMBL" id="HAN27984.1"/>
    </source>
</evidence>
<keyword evidence="5" id="KW-0143">Chaperone</keyword>
<dbReference type="SUPFAM" id="SSF101116">
    <property type="entry name" value="Flagellar export chaperone FliS"/>
    <property type="match status" value="1"/>
</dbReference>
<evidence type="ECO:0000256" key="4">
    <source>
        <dbReference type="ARBA" id="ARBA00022795"/>
    </source>
</evidence>
<keyword evidence="4" id="KW-1005">Bacterial flagellum biogenesis</keyword>
<dbReference type="GO" id="GO:0044780">
    <property type="term" value="P:bacterial-type flagellum assembly"/>
    <property type="evidence" value="ECO:0007669"/>
    <property type="project" value="InterPro"/>
</dbReference>
<evidence type="ECO:0000256" key="1">
    <source>
        <dbReference type="ARBA" id="ARBA00004514"/>
    </source>
</evidence>
<comment type="subcellular location">
    <subcellularLocation>
        <location evidence="1">Cytoplasm</location>
        <location evidence="1">Cytosol</location>
    </subcellularLocation>
</comment>
<protein>
    <submittedName>
        <fullName evidence="6">Flagellar export chaperone FliS</fullName>
    </submittedName>
</protein>
<sequence>MLIAGAQDRIAEARGAMERQQVARQGELVGKAISIVDNLRVSLDHSKGGELAGNLGDLYDYMQRRLVEANATSDPAILAEVHGLLGTVREGWEAIPAEFRHSAT</sequence>
<dbReference type="Proteomes" id="UP000259273">
    <property type="component" value="Unassembled WGS sequence"/>
</dbReference>
<evidence type="ECO:0000313" key="7">
    <source>
        <dbReference type="Proteomes" id="UP000259273"/>
    </source>
</evidence>
<keyword evidence="6" id="KW-0282">Flagellum</keyword>
<evidence type="ECO:0000256" key="3">
    <source>
        <dbReference type="ARBA" id="ARBA00022490"/>
    </source>
</evidence>
<name>A0A3C1KNR0_9GAMM</name>
<dbReference type="EMBL" id="DMND01000132">
    <property type="protein sequence ID" value="HAN27984.1"/>
    <property type="molecule type" value="Genomic_DNA"/>
</dbReference>
<dbReference type="InterPro" id="IPR036584">
    <property type="entry name" value="FliS_sf"/>
</dbReference>
<dbReference type="Gene3D" id="1.20.120.340">
    <property type="entry name" value="Flagellar protein FliS"/>
    <property type="match status" value="1"/>
</dbReference>
<keyword evidence="6" id="KW-0966">Cell projection</keyword>
<dbReference type="GO" id="GO:0071973">
    <property type="term" value="P:bacterial-type flagellum-dependent cell motility"/>
    <property type="evidence" value="ECO:0007669"/>
    <property type="project" value="TreeGrafter"/>
</dbReference>
<dbReference type="GO" id="GO:0005829">
    <property type="term" value="C:cytosol"/>
    <property type="evidence" value="ECO:0007669"/>
    <property type="project" value="UniProtKB-SubCell"/>
</dbReference>
<keyword evidence="3" id="KW-0963">Cytoplasm</keyword>
<comment type="caution">
    <text evidence="6">The sequence shown here is derived from an EMBL/GenBank/DDBJ whole genome shotgun (WGS) entry which is preliminary data.</text>
</comment>
<dbReference type="PIRSF" id="PIRSF039090">
    <property type="entry name" value="Flis"/>
    <property type="match status" value="1"/>
</dbReference>
<dbReference type="STRING" id="1121937.GCA_000423125_00698"/>
<dbReference type="CDD" id="cd16098">
    <property type="entry name" value="FliS"/>
    <property type="match status" value="1"/>
</dbReference>